<evidence type="ECO:0000256" key="2">
    <source>
        <dbReference type="ARBA" id="ARBA00022723"/>
    </source>
</evidence>
<keyword evidence="3" id="KW-0805">Transcription regulation</keyword>
<dbReference type="GO" id="GO:0003677">
    <property type="term" value="F:DNA binding"/>
    <property type="evidence" value="ECO:0007669"/>
    <property type="project" value="InterPro"/>
</dbReference>
<evidence type="ECO:0000256" key="1">
    <source>
        <dbReference type="ARBA" id="ARBA00004123"/>
    </source>
</evidence>
<dbReference type="GO" id="GO:0008270">
    <property type="term" value="F:zinc ion binding"/>
    <property type="evidence" value="ECO:0007669"/>
    <property type="project" value="InterPro"/>
</dbReference>
<dbReference type="GO" id="GO:0000981">
    <property type="term" value="F:DNA-binding transcription factor activity, RNA polymerase II-specific"/>
    <property type="evidence" value="ECO:0007669"/>
    <property type="project" value="InterPro"/>
</dbReference>
<evidence type="ECO:0000259" key="6">
    <source>
        <dbReference type="SMART" id="SM00906"/>
    </source>
</evidence>
<gene>
    <name evidence="7" type="ORF">PAC_14893</name>
</gene>
<dbReference type="Proteomes" id="UP000184330">
    <property type="component" value="Unassembled WGS sequence"/>
</dbReference>
<evidence type="ECO:0000256" key="4">
    <source>
        <dbReference type="ARBA" id="ARBA00023163"/>
    </source>
</evidence>
<dbReference type="EMBL" id="FJOG01000028">
    <property type="protein sequence ID" value="CZR64993.1"/>
    <property type="molecule type" value="Genomic_DNA"/>
</dbReference>
<dbReference type="InterPro" id="IPR050815">
    <property type="entry name" value="TF_fung"/>
</dbReference>
<feature type="domain" description="Xylanolytic transcriptional activator regulatory" evidence="6">
    <location>
        <begin position="114"/>
        <end position="185"/>
    </location>
</feature>
<dbReference type="GO" id="GO:0005634">
    <property type="term" value="C:nucleus"/>
    <property type="evidence" value="ECO:0007669"/>
    <property type="project" value="UniProtKB-SubCell"/>
</dbReference>
<evidence type="ECO:0000313" key="8">
    <source>
        <dbReference type="Proteomes" id="UP000184330"/>
    </source>
</evidence>
<dbReference type="STRING" id="576137.A0A1L7XIZ0"/>
<evidence type="ECO:0000256" key="3">
    <source>
        <dbReference type="ARBA" id="ARBA00023015"/>
    </source>
</evidence>
<keyword evidence="2" id="KW-0479">Metal-binding</keyword>
<dbReference type="Pfam" id="PF04082">
    <property type="entry name" value="Fungal_trans"/>
    <property type="match status" value="1"/>
</dbReference>
<dbReference type="AlphaFoldDB" id="A0A1L7XIZ0"/>
<dbReference type="GO" id="GO:0006351">
    <property type="term" value="P:DNA-templated transcription"/>
    <property type="evidence" value="ECO:0007669"/>
    <property type="project" value="InterPro"/>
</dbReference>
<dbReference type="OrthoDB" id="1924787at2759"/>
<keyword evidence="4" id="KW-0804">Transcription</keyword>
<dbReference type="InterPro" id="IPR007219">
    <property type="entry name" value="XnlR_reg_dom"/>
</dbReference>
<dbReference type="PANTHER" id="PTHR47338">
    <property type="entry name" value="ZN(II)2CYS6 TRANSCRIPTION FACTOR (EUROFUNG)-RELATED"/>
    <property type="match status" value="1"/>
</dbReference>
<proteinExistence type="predicted"/>
<keyword evidence="5" id="KW-0539">Nucleus</keyword>
<evidence type="ECO:0000313" key="7">
    <source>
        <dbReference type="EMBL" id="CZR64993.1"/>
    </source>
</evidence>
<sequence>MRDESLPLPSIDVVLDLIDLYICYIHDKPHTLFHEPSLKNSAKDGTSSPAVLFGIFGLSARFSSKEDIRTQGHAWASEAKRLCQQGLEDICVESIQACVLCGNICLAESNADAESLYFVIANRMAQLLKLANENTEEDLVTREVKRRIWWSLYLIDRWASAGLGLPRQFHDGGIVPRIPMDEVAFRSLRVSETIEDLEKWQPGMWSHMITLVKIFGHIQDLNKALVESPHWEEEDIDSQVLGLADQLAAFERDLPSMLVFTSENLDLQVRRGTGRTFVALHMGYHHYSTLLYYQYLDQSRPITPRTRMFAHRCKHHAKAFCELIESSALHGNAEALHNVVGHMTVVSSSVHLHTLLLGDDDELPMARQRLEYNFEYLVRLRTIWPSVDLMMKRLITFQDACLRMAQLGTHRFDKWMVKFLLQHALALDEKVYSDNYLGTDLQGFAIEDQRLLERSRVTESIIRVSDTII</sequence>
<dbReference type="SMART" id="SM00906">
    <property type="entry name" value="Fungal_trans"/>
    <property type="match status" value="1"/>
</dbReference>
<protein>
    <recommendedName>
        <fullName evidence="6">Xylanolytic transcriptional activator regulatory domain-containing protein</fullName>
    </recommendedName>
</protein>
<dbReference type="PANTHER" id="PTHR47338:SF16">
    <property type="entry name" value="TRANSCRIPTION FACTOR, PUTATIVE (AFU_ORTHOLOGUE AFUA_2G09360)-RELATED"/>
    <property type="match status" value="1"/>
</dbReference>
<evidence type="ECO:0000256" key="5">
    <source>
        <dbReference type="ARBA" id="ARBA00023242"/>
    </source>
</evidence>
<comment type="subcellular location">
    <subcellularLocation>
        <location evidence="1">Nucleus</location>
    </subcellularLocation>
</comment>
<name>A0A1L7XIZ0_9HELO</name>
<keyword evidence="8" id="KW-1185">Reference proteome</keyword>
<organism evidence="7 8">
    <name type="scientific">Phialocephala subalpina</name>
    <dbReference type="NCBI Taxonomy" id="576137"/>
    <lineage>
        <taxon>Eukaryota</taxon>
        <taxon>Fungi</taxon>
        <taxon>Dikarya</taxon>
        <taxon>Ascomycota</taxon>
        <taxon>Pezizomycotina</taxon>
        <taxon>Leotiomycetes</taxon>
        <taxon>Helotiales</taxon>
        <taxon>Mollisiaceae</taxon>
        <taxon>Phialocephala</taxon>
        <taxon>Phialocephala fortinii species complex</taxon>
    </lineage>
</organism>
<dbReference type="CDD" id="cd12148">
    <property type="entry name" value="fungal_TF_MHR"/>
    <property type="match status" value="1"/>
</dbReference>
<accession>A0A1L7XIZ0</accession>
<reference evidence="7 8" key="1">
    <citation type="submission" date="2016-03" db="EMBL/GenBank/DDBJ databases">
        <authorList>
            <person name="Ploux O."/>
        </authorList>
    </citation>
    <scope>NUCLEOTIDE SEQUENCE [LARGE SCALE GENOMIC DNA]</scope>
    <source>
        <strain evidence="7 8">UAMH 11012</strain>
    </source>
</reference>